<feature type="transmembrane region" description="Helical" evidence="2">
    <location>
        <begin position="427"/>
        <end position="447"/>
    </location>
</feature>
<feature type="region of interest" description="Disordered" evidence="1">
    <location>
        <begin position="1"/>
        <end position="209"/>
    </location>
</feature>
<feature type="compositionally biased region" description="Low complexity" evidence="1">
    <location>
        <begin position="125"/>
        <end position="140"/>
    </location>
</feature>
<feature type="compositionally biased region" description="Basic and acidic residues" evidence="1">
    <location>
        <begin position="40"/>
        <end position="58"/>
    </location>
</feature>
<feature type="compositionally biased region" description="Low complexity" evidence="1">
    <location>
        <begin position="59"/>
        <end position="75"/>
    </location>
</feature>
<keyword evidence="4" id="KW-1185">Reference proteome</keyword>
<sequence length="968" mass="102708">MTEQPQPLSTESAAGGMEGPGRREPRRGRLFGLLRSRARKSPDNRDGAGDSAGARHDTVVAPAVAADPVDAGKPAVTRDLRAEEDLAVAGKPTTDQEPTVAARPAAAGEPGADAKPTTAEPRPGTKPGAAGKPGADAKPTTAEPRRGTKPGASAEPTAAGRLTAVEATAVAGTAGKAEKRQRRGLPDTRPPGAPPDPWTAFATTPEKPAGRIRRGLRASGRGLIHEYAVTIYVATLLAVALTWPTLRYPMHTLPQDLGDPSRQAWQVSWLGHVLRTNPVKLWQSNAYFPARDSFAFGDSLLGYAPFGLVGDGPGAAILRYNILFVLAHALLLVGAYALVRQLGARPIGAAVAAAAFAYAPWRLAQEGHLDIVSAGAIPLALAMLARGHGWSMRHGFRPARRHAGWATLGWLVATWQLSLGFSLGLPFAYVLGGIVLFLLVAVPVKRLRERRRAKRNRAAQPAVPSGTEALSKEAVDPESPSGLDPARAESAPGAGRTAKGTGEAAQGTTEAAKGTGQAAQDTTEAAKGTGQADRPEPPKTEAARARERAARLEEPSRTEAVHGSSGRIEPVTPQPGTAVTPGEHGSRTEAAEAGMAGRPDNTDPAGTKAAGDAPGRRQPAWRAPWRRRPQRSGPRESANAVLGWRLLLADILGVLFLAGVGALIAVPYLRVPDSATRTTEIEFFSPPLRSLLIGPAESRIWGAAHATPRASLGWAAEMSLLPGFMLYALALAGLLFSIWRWRQRLFLTLALAVSVILTLGTTFFDGRWTYLPLFGHLPASFDLRIPGRLVLWTTLLLAILAAGAVDEFVRRAEQLAAQRTPPWPGPWMRIAMLVPLLLVILEGWNATAHPVVPAQPAAMRTVGGPMLVLPTGNLEDQGVQLWTTSRYQQVANGGGNVGAVRQGEMRARVASFPDPASIQYLRELGVNTVLLIRSEVTGTVWEQAGDLPVEWLGIRREDLPDAVVFRLN</sequence>
<feature type="transmembrane region" description="Helical" evidence="2">
    <location>
        <begin position="371"/>
        <end position="391"/>
    </location>
</feature>
<feature type="transmembrane region" description="Helical" evidence="2">
    <location>
        <begin position="720"/>
        <end position="738"/>
    </location>
</feature>
<organism evidence="3 4">
    <name type="scientific">Actinoplanes teichomyceticus</name>
    <dbReference type="NCBI Taxonomy" id="1867"/>
    <lineage>
        <taxon>Bacteria</taxon>
        <taxon>Bacillati</taxon>
        <taxon>Actinomycetota</taxon>
        <taxon>Actinomycetes</taxon>
        <taxon>Micromonosporales</taxon>
        <taxon>Micromonosporaceae</taxon>
        <taxon>Actinoplanes</taxon>
    </lineage>
</organism>
<feature type="compositionally biased region" description="Low complexity" evidence="1">
    <location>
        <begin position="497"/>
        <end position="519"/>
    </location>
</feature>
<feature type="transmembrane region" description="Helical" evidence="2">
    <location>
        <begin position="785"/>
        <end position="805"/>
    </location>
</feature>
<reference evidence="3 4" key="1">
    <citation type="submission" date="2019-06" db="EMBL/GenBank/DDBJ databases">
        <title>Sequencing the genomes of 1000 actinobacteria strains.</title>
        <authorList>
            <person name="Klenk H.-P."/>
        </authorList>
    </citation>
    <scope>NUCLEOTIDE SEQUENCE [LARGE SCALE GENOMIC DNA]</scope>
    <source>
        <strain evidence="3 4">DSM 43866</strain>
    </source>
</reference>
<feature type="transmembrane region" description="Helical" evidence="2">
    <location>
        <begin position="223"/>
        <end position="243"/>
    </location>
</feature>
<feature type="transmembrane region" description="Helical" evidence="2">
    <location>
        <begin position="646"/>
        <end position="669"/>
    </location>
</feature>
<evidence type="ECO:0000256" key="1">
    <source>
        <dbReference type="SAM" id="MobiDB-lite"/>
    </source>
</evidence>
<feature type="compositionally biased region" description="Polar residues" evidence="1">
    <location>
        <begin position="1"/>
        <end position="12"/>
    </location>
</feature>
<keyword evidence="2" id="KW-0472">Membrane</keyword>
<evidence type="ECO:0000256" key="2">
    <source>
        <dbReference type="SAM" id="Phobius"/>
    </source>
</evidence>
<keyword evidence="2" id="KW-1133">Transmembrane helix</keyword>
<feature type="compositionally biased region" description="Low complexity" evidence="1">
    <location>
        <begin position="101"/>
        <end position="114"/>
    </location>
</feature>
<protein>
    <submittedName>
        <fullName evidence="3">Uncharacterized protein</fullName>
    </submittedName>
</protein>
<dbReference type="Proteomes" id="UP000320239">
    <property type="component" value="Unassembled WGS sequence"/>
</dbReference>
<gene>
    <name evidence="3" type="ORF">FHX34_1011405</name>
</gene>
<feature type="transmembrane region" description="Helical" evidence="2">
    <location>
        <begin position="403"/>
        <end position="421"/>
    </location>
</feature>
<feature type="compositionally biased region" description="Basic and acidic residues" evidence="1">
    <location>
        <begin position="533"/>
        <end position="560"/>
    </location>
</feature>
<dbReference type="AlphaFoldDB" id="A0A561WRB6"/>
<feature type="transmembrane region" description="Helical" evidence="2">
    <location>
        <begin position="346"/>
        <end position="365"/>
    </location>
</feature>
<evidence type="ECO:0000313" key="3">
    <source>
        <dbReference type="EMBL" id="TWG26421.1"/>
    </source>
</evidence>
<feature type="compositionally biased region" description="Low complexity" evidence="1">
    <location>
        <begin position="164"/>
        <end position="175"/>
    </location>
</feature>
<name>A0A561WRB6_ACTTI</name>
<comment type="caution">
    <text evidence="3">The sequence shown here is derived from an EMBL/GenBank/DDBJ whole genome shotgun (WGS) entry which is preliminary data.</text>
</comment>
<dbReference type="EMBL" id="VIWY01000001">
    <property type="protein sequence ID" value="TWG26421.1"/>
    <property type="molecule type" value="Genomic_DNA"/>
</dbReference>
<feature type="transmembrane region" description="Helical" evidence="2">
    <location>
        <begin position="745"/>
        <end position="765"/>
    </location>
</feature>
<feature type="region of interest" description="Disordered" evidence="1">
    <location>
        <begin position="450"/>
        <end position="635"/>
    </location>
</feature>
<proteinExistence type="predicted"/>
<keyword evidence="2" id="KW-0812">Transmembrane</keyword>
<feature type="transmembrane region" description="Helical" evidence="2">
    <location>
        <begin position="317"/>
        <end position="339"/>
    </location>
</feature>
<accession>A0A561WRB6</accession>
<feature type="compositionally biased region" description="Pro residues" evidence="1">
    <location>
        <begin position="188"/>
        <end position="197"/>
    </location>
</feature>
<evidence type="ECO:0000313" key="4">
    <source>
        <dbReference type="Proteomes" id="UP000320239"/>
    </source>
</evidence>